<keyword evidence="3" id="KW-1185">Reference proteome</keyword>
<dbReference type="KEGG" id="pchm:VFPPC_11869"/>
<reference evidence="2 3" key="1">
    <citation type="journal article" date="2016" name="PLoS Pathog.">
        <title>Biosynthesis of antibiotic leucinostatins in bio-control fungus Purpureocillium lilacinum and their inhibition on phytophthora revealed by genome mining.</title>
        <authorList>
            <person name="Wang G."/>
            <person name="Liu Z."/>
            <person name="Lin R."/>
            <person name="Li E."/>
            <person name="Mao Z."/>
            <person name="Ling J."/>
            <person name="Yang Y."/>
            <person name="Yin W.B."/>
            <person name="Xie B."/>
        </authorList>
    </citation>
    <scope>NUCLEOTIDE SEQUENCE [LARGE SCALE GENOMIC DNA]</scope>
    <source>
        <strain evidence="2">170</strain>
    </source>
</reference>
<evidence type="ECO:0000313" key="2">
    <source>
        <dbReference type="EMBL" id="OAQ58243.1"/>
    </source>
</evidence>
<name>A0A179EZH6_METCM</name>
<organism evidence="2 3">
    <name type="scientific">Pochonia chlamydosporia 170</name>
    <dbReference type="NCBI Taxonomy" id="1380566"/>
    <lineage>
        <taxon>Eukaryota</taxon>
        <taxon>Fungi</taxon>
        <taxon>Dikarya</taxon>
        <taxon>Ascomycota</taxon>
        <taxon>Pezizomycotina</taxon>
        <taxon>Sordariomycetes</taxon>
        <taxon>Hypocreomycetidae</taxon>
        <taxon>Hypocreales</taxon>
        <taxon>Clavicipitaceae</taxon>
        <taxon>Pochonia</taxon>
    </lineage>
</organism>
<dbReference type="Proteomes" id="UP000078397">
    <property type="component" value="Unassembled WGS sequence"/>
</dbReference>
<feature type="region of interest" description="Disordered" evidence="1">
    <location>
        <begin position="11"/>
        <end position="34"/>
    </location>
</feature>
<evidence type="ECO:0000313" key="3">
    <source>
        <dbReference type="Proteomes" id="UP000078397"/>
    </source>
</evidence>
<protein>
    <submittedName>
        <fullName evidence="2">Uncharacterized protein</fullName>
    </submittedName>
</protein>
<dbReference type="EMBL" id="LSBJ02000002">
    <property type="protein sequence ID" value="OAQ58243.1"/>
    <property type="molecule type" value="Genomic_DNA"/>
</dbReference>
<gene>
    <name evidence="2" type="ORF">VFPPC_11869</name>
</gene>
<evidence type="ECO:0000256" key="1">
    <source>
        <dbReference type="SAM" id="MobiDB-lite"/>
    </source>
</evidence>
<proteinExistence type="predicted"/>
<dbReference type="AlphaFoldDB" id="A0A179EZH6"/>
<sequence>MPKLTVVHKLPGTPNLLPPPSLQQTASQTEDKGRLYKRSGKQIPALEQATSYSEMALLDTNHRSPRNCYYIVQALYGYAELSYCYRWQISSSILEYTNIKTISSRQINPQGPQIPFKHQSGPIHALRAWVGPLPRLPFIPSSTAFGSTSVTTSESYEGSPYAVSGTCCHARQQR</sequence>
<dbReference type="RefSeq" id="XP_018136429.1">
    <property type="nucleotide sequence ID" value="XM_018289923.1"/>
</dbReference>
<comment type="caution">
    <text evidence="2">The sequence shown here is derived from an EMBL/GenBank/DDBJ whole genome shotgun (WGS) entry which is preliminary data.</text>
</comment>
<accession>A0A179EZH6</accession>
<dbReference type="GeneID" id="28853917"/>